<accession>A0ABX8RI75</accession>
<protein>
    <submittedName>
        <fullName evidence="2">Gfo/Idh/MocA family oxidoreductase</fullName>
    </submittedName>
</protein>
<feature type="domain" description="Gfo/Idh/MocA-like oxidoreductase N-terminal" evidence="1">
    <location>
        <begin position="8"/>
        <end position="124"/>
    </location>
</feature>
<evidence type="ECO:0000259" key="1">
    <source>
        <dbReference type="Pfam" id="PF01408"/>
    </source>
</evidence>
<organism evidence="2 3">
    <name type="scientific">Nocardia iowensis</name>
    <dbReference type="NCBI Taxonomy" id="204891"/>
    <lineage>
        <taxon>Bacteria</taxon>
        <taxon>Bacillati</taxon>
        <taxon>Actinomycetota</taxon>
        <taxon>Actinomycetes</taxon>
        <taxon>Mycobacteriales</taxon>
        <taxon>Nocardiaceae</taxon>
        <taxon>Nocardia</taxon>
    </lineage>
</organism>
<dbReference type="InterPro" id="IPR000683">
    <property type="entry name" value="Gfo/Idh/MocA-like_OxRdtase_N"/>
</dbReference>
<dbReference type="InterPro" id="IPR051450">
    <property type="entry name" value="Gfo/Idh/MocA_Oxidoreductases"/>
</dbReference>
<proteinExistence type="predicted"/>
<dbReference type="PANTHER" id="PTHR43377:SF6">
    <property type="entry name" value="GFO_IDH_MOCA-LIKE OXIDOREDUCTASE N-TERMINAL DOMAIN-CONTAINING PROTEIN"/>
    <property type="match status" value="1"/>
</dbReference>
<reference evidence="2 3" key="1">
    <citation type="submission" date="2021-07" db="EMBL/GenBank/DDBJ databases">
        <title>Whole Genome Sequence of Nocardia Iowensis.</title>
        <authorList>
            <person name="Lamm A."/>
            <person name="Collins-Fairclough A.M."/>
            <person name="Bunk B."/>
            <person name="Sproer C."/>
        </authorList>
    </citation>
    <scope>NUCLEOTIDE SEQUENCE [LARGE SCALE GENOMIC DNA]</scope>
    <source>
        <strain evidence="2 3">NRRL 5646</strain>
    </source>
</reference>
<dbReference type="PANTHER" id="PTHR43377">
    <property type="entry name" value="BILIVERDIN REDUCTASE A"/>
    <property type="match status" value="1"/>
</dbReference>
<dbReference type="Proteomes" id="UP000694257">
    <property type="component" value="Chromosome"/>
</dbReference>
<evidence type="ECO:0000313" key="3">
    <source>
        <dbReference type="Proteomes" id="UP000694257"/>
    </source>
</evidence>
<sequence>MVNAQPVRAILVGYGYWGSRFLNIASRVDKLQIVGVVDSRFGEDGFTRPTSLPGGSDLAAALADSQVEAAIVTTPASAHIEPIRQALRAGKHVFTEKPFTVTTRDSTELLGLARDGDLMLTVDHQYWWSAEVAALGKALADKAIGDVVAVAVERAADGPVRYDVDALWDLAIHDISILVRLGVLGEGDKPCLEVEECRETMDGQVAGCVALTGRTPSAITLRLHACWISRTKRRGFVIAGERGSVHLVETDRYLSAWLIRDGRRTLLSRSAKSGNGTPIELALEEFIAGVRGTPDLRKATDAGRVVTAIEHIESSARQVATVVRSPRCWL</sequence>
<dbReference type="Pfam" id="PF01408">
    <property type="entry name" value="GFO_IDH_MocA"/>
    <property type="match status" value="1"/>
</dbReference>
<dbReference type="EMBL" id="CP078145">
    <property type="protein sequence ID" value="QXN88577.1"/>
    <property type="molecule type" value="Genomic_DNA"/>
</dbReference>
<dbReference type="RefSeq" id="WP_218469460.1">
    <property type="nucleotide sequence ID" value="NZ_BAABJN010000008.1"/>
</dbReference>
<evidence type="ECO:0000313" key="2">
    <source>
        <dbReference type="EMBL" id="QXN88577.1"/>
    </source>
</evidence>
<name>A0ABX8RI75_NOCIO</name>
<gene>
    <name evidence="2" type="ORF">KV110_23590</name>
</gene>
<keyword evidence="3" id="KW-1185">Reference proteome</keyword>